<reference evidence="1 2" key="1">
    <citation type="submission" date="2023-12" db="EMBL/GenBank/DDBJ databases">
        <title>Baltic Sea Cyanobacteria.</title>
        <authorList>
            <person name="Delbaje E."/>
            <person name="Fewer D.P."/>
            <person name="Shishido T.K."/>
        </authorList>
    </citation>
    <scope>NUCLEOTIDE SEQUENCE [LARGE SCALE GENOMIC DNA]</scope>
    <source>
        <strain evidence="1 2">UHCC 0281</strain>
    </source>
</reference>
<sequence length="267" mass="31522">MKKHFIYTEARSGSNFLVDLFNQHPHLVNYGEVLGDWTKPHKIYHALMRKKPDMAYLKLIYSSQLFFYLSQCYYAYQNFRRRKPIRFKCYRQISSVGIKDFHHTLLKYGLLDFFKSNPDLYIIYLYRQNLLKQHLSLEVMRTTRVVSSEMTQDGKTVSQARSARIWVDPSDVLAVLANAEKEVLQREDILSHVDSGHLLRISYEDLFASPESQAQFRRQAFEFLGVEPIAVTSRQRKLSSDNLQDLIENYDELHQGLINTPYAKYLY</sequence>
<dbReference type="InterPro" id="IPR027417">
    <property type="entry name" value="P-loop_NTPase"/>
</dbReference>
<gene>
    <name evidence="1" type="ORF">VB739_14340</name>
</gene>
<dbReference type="EMBL" id="JAYGHY010000064">
    <property type="protein sequence ID" value="MEA5443735.1"/>
    <property type="molecule type" value="Genomic_DNA"/>
</dbReference>
<dbReference type="SUPFAM" id="SSF52540">
    <property type="entry name" value="P-loop containing nucleoside triphosphate hydrolases"/>
    <property type="match status" value="1"/>
</dbReference>
<dbReference type="Gene3D" id="3.40.50.300">
    <property type="entry name" value="P-loop containing nucleotide triphosphate hydrolases"/>
    <property type="match status" value="1"/>
</dbReference>
<protein>
    <recommendedName>
        <fullName evidence="3">Sulfotransferase</fullName>
    </recommendedName>
</protein>
<name>A0ABU5SZG8_9CYAN</name>
<evidence type="ECO:0000313" key="2">
    <source>
        <dbReference type="Proteomes" id="UP001302329"/>
    </source>
</evidence>
<accession>A0ABU5SZG8</accession>
<evidence type="ECO:0000313" key="1">
    <source>
        <dbReference type="EMBL" id="MEA5443735.1"/>
    </source>
</evidence>
<proteinExistence type="predicted"/>
<comment type="caution">
    <text evidence="1">The sequence shown here is derived from an EMBL/GenBank/DDBJ whole genome shotgun (WGS) entry which is preliminary data.</text>
</comment>
<keyword evidence="2" id="KW-1185">Reference proteome</keyword>
<evidence type="ECO:0008006" key="3">
    <source>
        <dbReference type="Google" id="ProtNLM"/>
    </source>
</evidence>
<organism evidence="1 2">
    <name type="scientific">Cyanobium gracile UHCC 0281</name>
    <dbReference type="NCBI Taxonomy" id="3110309"/>
    <lineage>
        <taxon>Bacteria</taxon>
        <taxon>Bacillati</taxon>
        <taxon>Cyanobacteriota</taxon>
        <taxon>Cyanophyceae</taxon>
        <taxon>Synechococcales</taxon>
        <taxon>Prochlorococcaceae</taxon>
        <taxon>Cyanobium</taxon>
    </lineage>
</organism>
<dbReference type="Proteomes" id="UP001302329">
    <property type="component" value="Unassembled WGS sequence"/>
</dbReference>